<organism evidence="5 6">
    <name type="scientific">Paenibacillus silvae</name>
    <dbReference type="NCBI Taxonomy" id="1325358"/>
    <lineage>
        <taxon>Bacteria</taxon>
        <taxon>Bacillati</taxon>
        <taxon>Bacillota</taxon>
        <taxon>Bacilli</taxon>
        <taxon>Bacillales</taxon>
        <taxon>Paenibacillaceae</taxon>
        <taxon>Paenibacillus</taxon>
    </lineage>
</organism>
<dbReference type="InterPro" id="IPR050640">
    <property type="entry name" value="Bact_2-comp_sensor_kinase"/>
</dbReference>
<evidence type="ECO:0000259" key="3">
    <source>
        <dbReference type="Pfam" id="PF02518"/>
    </source>
</evidence>
<feature type="transmembrane region" description="Helical" evidence="2">
    <location>
        <begin position="12"/>
        <end position="33"/>
    </location>
</feature>
<feature type="domain" description="Signal transduction histidine kinase internal region" evidence="4">
    <location>
        <begin position="368"/>
        <end position="446"/>
    </location>
</feature>
<name>A0ABQ1ZGB5_9BACL</name>
<proteinExistence type="predicted"/>
<dbReference type="RefSeq" id="WP_229729881.1">
    <property type="nucleotide sequence ID" value="NZ_BMFU01000004.1"/>
</dbReference>
<dbReference type="SUPFAM" id="SSF55874">
    <property type="entry name" value="ATPase domain of HSP90 chaperone/DNA topoisomerase II/histidine kinase"/>
    <property type="match status" value="1"/>
</dbReference>
<keyword evidence="1" id="KW-0175">Coiled coil</keyword>
<accession>A0ABQ1ZGB5</accession>
<keyword evidence="2" id="KW-1133">Transmembrane helix</keyword>
<keyword evidence="6" id="KW-1185">Reference proteome</keyword>
<reference evidence="6" key="1">
    <citation type="journal article" date="2019" name="Int. J. Syst. Evol. Microbiol.">
        <title>The Global Catalogue of Microorganisms (GCM) 10K type strain sequencing project: providing services to taxonomists for standard genome sequencing and annotation.</title>
        <authorList>
            <consortium name="The Broad Institute Genomics Platform"/>
            <consortium name="The Broad Institute Genome Sequencing Center for Infectious Disease"/>
            <person name="Wu L."/>
            <person name="Ma J."/>
        </authorList>
    </citation>
    <scope>NUCLEOTIDE SEQUENCE [LARGE SCALE GENOMIC DNA]</scope>
    <source>
        <strain evidence="6">CGMCC 1.12770</strain>
    </source>
</reference>
<evidence type="ECO:0000256" key="1">
    <source>
        <dbReference type="SAM" id="Coils"/>
    </source>
</evidence>
<evidence type="ECO:0000259" key="4">
    <source>
        <dbReference type="Pfam" id="PF06580"/>
    </source>
</evidence>
<sequence length="588" mass="67735">MQRKHSFRSRSIVFRLYTQITVILVILFAALLLSNIYSLQVVQKNIVSNSEHTLAIYTESIHNNLDIYAKDLMEVFENQADFARDYGEQYASSGHTGDYFKELRLINALKSKMSNNYASDGMFIQIARDERVLTLFGNRINSSNKLALADELKHQNWTEMQVQGNQEGQWSVVEVNHVYYLFKWISYGEVSFGTFVQADHLISLTSREAEPASQFVLSDQDGRILTPMSSQASLAKKNLDMTKQELGNRYLFVSRPIAEFGQITNIVMKQSMFSGLKLIQWLIIGLGAVSIIVVPLVMRFIAKEMLRPILELVKAAKEVEKGQPAFPPPSRAYSVEFMKLFHAFQSMVHEITRLKIQSYEEKIEKSRAELKVLQMQIRPHFYLNAISTISSLTYQHRNEEIRRMIQMLSRHLRYMFRAEQMLVSINEEMNHVENYIRMQEIRYPDQIFYMTDLEPEAGQVRIPQLLLQTFVENCFKHALTYGELLSIFIRVHVERKTDGEMYVHIVIEDNGEGFPEAWLQQTSSSEMTKHEGEHVGIATIRRTLQLLYKQDDLLLLSNGEEAAGAKIDIWIPVPDNSSAASGMKVGEV</sequence>
<dbReference type="InterPro" id="IPR036890">
    <property type="entry name" value="HATPase_C_sf"/>
</dbReference>
<keyword evidence="2" id="KW-0472">Membrane</keyword>
<evidence type="ECO:0008006" key="7">
    <source>
        <dbReference type="Google" id="ProtNLM"/>
    </source>
</evidence>
<dbReference type="Gene3D" id="6.10.340.10">
    <property type="match status" value="1"/>
</dbReference>
<gene>
    <name evidence="5" type="ORF">GCM10008014_31730</name>
</gene>
<dbReference type="Pfam" id="PF06580">
    <property type="entry name" value="His_kinase"/>
    <property type="match status" value="1"/>
</dbReference>
<dbReference type="EMBL" id="BMFU01000004">
    <property type="protein sequence ID" value="GGH58764.1"/>
    <property type="molecule type" value="Genomic_DNA"/>
</dbReference>
<dbReference type="Proteomes" id="UP000652153">
    <property type="component" value="Unassembled WGS sequence"/>
</dbReference>
<evidence type="ECO:0000313" key="6">
    <source>
        <dbReference type="Proteomes" id="UP000652153"/>
    </source>
</evidence>
<dbReference type="PANTHER" id="PTHR34220">
    <property type="entry name" value="SENSOR HISTIDINE KINASE YPDA"/>
    <property type="match status" value="1"/>
</dbReference>
<dbReference type="Pfam" id="PF02518">
    <property type="entry name" value="HATPase_c"/>
    <property type="match status" value="1"/>
</dbReference>
<feature type="transmembrane region" description="Helical" evidence="2">
    <location>
        <begin position="278"/>
        <end position="298"/>
    </location>
</feature>
<feature type="domain" description="Histidine kinase/HSP90-like ATPase" evidence="3">
    <location>
        <begin position="464"/>
        <end position="573"/>
    </location>
</feature>
<evidence type="ECO:0000256" key="2">
    <source>
        <dbReference type="SAM" id="Phobius"/>
    </source>
</evidence>
<comment type="caution">
    <text evidence="5">The sequence shown here is derived from an EMBL/GenBank/DDBJ whole genome shotgun (WGS) entry which is preliminary data.</text>
</comment>
<dbReference type="PANTHER" id="PTHR34220:SF7">
    <property type="entry name" value="SENSOR HISTIDINE KINASE YPDA"/>
    <property type="match status" value="1"/>
</dbReference>
<dbReference type="Gene3D" id="3.30.565.10">
    <property type="entry name" value="Histidine kinase-like ATPase, C-terminal domain"/>
    <property type="match status" value="1"/>
</dbReference>
<evidence type="ECO:0000313" key="5">
    <source>
        <dbReference type="EMBL" id="GGH58764.1"/>
    </source>
</evidence>
<keyword evidence="2" id="KW-0812">Transmembrane</keyword>
<dbReference type="InterPro" id="IPR003594">
    <property type="entry name" value="HATPase_dom"/>
</dbReference>
<protein>
    <recommendedName>
        <fullName evidence="7">HAMP domain-containing protein</fullName>
    </recommendedName>
</protein>
<dbReference type="InterPro" id="IPR010559">
    <property type="entry name" value="Sig_transdc_His_kin_internal"/>
</dbReference>
<feature type="coiled-coil region" evidence="1">
    <location>
        <begin position="349"/>
        <end position="376"/>
    </location>
</feature>